<evidence type="ECO:0000313" key="2">
    <source>
        <dbReference type="EMBL" id="KFM81120.1"/>
    </source>
</evidence>
<dbReference type="CDD" id="cd06257">
    <property type="entry name" value="DnaJ"/>
    <property type="match status" value="1"/>
</dbReference>
<proteinExistence type="predicted"/>
<reference evidence="2 3" key="1">
    <citation type="submission" date="2013-11" db="EMBL/GenBank/DDBJ databases">
        <title>Genome sequencing of Stegodyphus mimosarum.</title>
        <authorList>
            <person name="Bechsgaard J."/>
        </authorList>
    </citation>
    <scope>NUCLEOTIDE SEQUENCE [LARGE SCALE GENOMIC DNA]</scope>
</reference>
<keyword evidence="3" id="KW-1185">Reference proteome</keyword>
<accession>A0A087UUT1</accession>
<organism evidence="2 3">
    <name type="scientific">Stegodyphus mimosarum</name>
    <name type="common">African social velvet spider</name>
    <dbReference type="NCBI Taxonomy" id="407821"/>
    <lineage>
        <taxon>Eukaryota</taxon>
        <taxon>Metazoa</taxon>
        <taxon>Ecdysozoa</taxon>
        <taxon>Arthropoda</taxon>
        <taxon>Chelicerata</taxon>
        <taxon>Arachnida</taxon>
        <taxon>Araneae</taxon>
        <taxon>Araneomorphae</taxon>
        <taxon>Entelegynae</taxon>
        <taxon>Eresoidea</taxon>
        <taxon>Eresidae</taxon>
        <taxon>Stegodyphus</taxon>
    </lineage>
</organism>
<evidence type="ECO:0000259" key="1">
    <source>
        <dbReference type="PROSITE" id="PS50076"/>
    </source>
</evidence>
<sequence>MPFSKDVALQILGLPAFATRRDILLRYKVLALQYFPEKHNNSSFAVQEFSNISEAACTLLFPSEKPRDHQTLTQMYGMFQYIFFGDDKNSEEINIDSLESDSENESDCEHL</sequence>
<dbReference type="Pfam" id="PF00226">
    <property type="entry name" value="DnaJ"/>
    <property type="match status" value="1"/>
</dbReference>
<dbReference type="InterPro" id="IPR001623">
    <property type="entry name" value="DnaJ_domain"/>
</dbReference>
<gene>
    <name evidence="2" type="ORF">X975_01558</name>
</gene>
<dbReference type="OrthoDB" id="6436747at2759"/>
<dbReference type="Proteomes" id="UP000054359">
    <property type="component" value="Unassembled WGS sequence"/>
</dbReference>
<dbReference type="SUPFAM" id="SSF46565">
    <property type="entry name" value="Chaperone J-domain"/>
    <property type="match status" value="1"/>
</dbReference>
<dbReference type="Gene3D" id="1.10.287.110">
    <property type="entry name" value="DnaJ domain"/>
    <property type="match status" value="1"/>
</dbReference>
<feature type="domain" description="J" evidence="1">
    <location>
        <begin position="7"/>
        <end position="77"/>
    </location>
</feature>
<protein>
    <recommendedName>
        <fullName evidence="1">J domain-containing protein</fullName>
    </recommendedName>
</protein>
<dbReference type="EMBL" id="KK121739">
    <property type="protein sequence ID" value="KFM81120.1"/>
    <property type="molecule type" value="Genomic_DNA"/>
</dbReference>
<dbReference type="InterPro" id="IPR036869">
    <property type="entry name" value="J_dom_sf"/>
</dbReference>
<feature type="non-terminal residue" evidence="2">
    <location>
        <position position="111"/>
    </location>
</feature>
<dbReference type="AlphaFoldDB" id="A0A087UUT1"/>
<dbReference type="PROSITE" id="PS50076">
    <property type="entry name" value="DNAJ_2"/>
    <property type="match status" value="1"/>
</dbReference>
<evidence type="ECO:0000313" key="3">
    <source>
        <dbReference type="Proteomes" id="UP000054359"/>
    </source>
</evidence>
<name>A0A087UUT1_STEMI</name>